<dbReference type="PANTHER" id="PTHR12751">
    <property type="entry name" value="PHOSPHATASE AND ACTIN REGULATOR PHACTR"/>
    <property type="match status" value="1"/>
</dbReference>
<dbReference type="PANTHER" id="PTHR12751:SF18">
    <property type="entry name" value="PHOSPHATASE AND ACTIN REGULATOR 1"/>
    <property type="match status" value="1"/>
</dbReference>
<evidence type="ECO:0000256" key="3">
    <source>
        <dbReference type="ARBA" id="ARBA00023203"/>
    </source>
</evidence>
<proteinExistence type="inferred from homology"/>
<reference evidence="7" key="2">
    <citation type="submission" date="2023-11" db="UniProtKB">
        <authorList>
            <consortium name="WormBaseParasite"/>
        </authorList>
    </citation>
    <scope>IDENTIFICATION</scope>
</reference>
<comment type="similarity">
    <text evidence="1">Belongs to the phosphatase and actin regulator family.</text>
</comment>
<evidence type="ECO:0000256" key="4">
    <source>
        <dbReference type="PROSITE-ProRule" id="PRU00401"/>
    </source>
</evidence>
<protein>
    <recommendedName>
        <fullName evidence="8">Phosphatase and actin regulator 1</fullName>
    </recommendedName>
</protein>
<dbReference type="AlphaFoldDB" id="A0AA85K394"/>
<evidence type="ECO:0000256" key="2">
    <source>
        <dbReference type="ARBA" id="ARBA00022737"/>
    </source>
</evidence>
<keyword evidence="6" id="KW-1185">Reference proteome</keyword>
<dbReference type="SMART" id="SM00707">
    <property type="entry name" value="RPEL"/>
    <property type="match status" value="3"/>
</dbReference>
<dbReference type="Gene3D" id="6.10.140.2130">
    <property type="match status" value="1"/>
</dbReference>
<dbReference type="Proteomes" id="UP000050795">
    <property type="component" value="Unassembled WGS sequence"/>
</dbReference>
<dbReference type="GO" id="GO:0003779">
    <property type="term" value="F:actin binding"/>
    <property type="evidence" value="ECO:0007669"/>
    <property type="project" value="UniProtKB-KW"/>
</dbReference>
<dbReference type="GO" id="GO:0030036">
    <property type="term" value="P:actin cytoskeleton organization"/>
    <property type="evidence" value="ECO:0007669"/>
    <property type="project" value="TreeGrafter"/>
</dbReference>
<evidence type="ECO:0000313" key="7">
    <source>
        <dbReference type="WBParaSite" id="TREG1_6370.1"/>
    </source>
</evidence>
<dbReference type="Gene3D" id="6.10.140.1750">
    <property type="match status" value="1"/>
</dbReference>
<organism evidence="6 7">
    <name type="scientific">Trichobilharzia regenti</name>
    <name type="common">Nasal bird schistosome</name>
    <dbReference type="NCBI Taxonomy" id="157069"/>
    <lineage>
        <taxon>Eukaryota</taxon>
        <taxon>Metazoa</taxon>
        <taxon>Spiralia</taxon>
        <taxon>Lophotrochozoa</taxon>
        <taxon>Platyhelminthes</taxon>
        <taxon>Trematoda</taxon>
        <taxon>Digenea</taxon>
        <taxon>Strigeidida</taxon>
        <taxon>Schistosomatoidea</taxon>
        <taxon>Schistosomatidae</taxon>
        <taxon>Trichobilharzia</taxon>
    </lineage>
</organism>
<dbReference type="Pfam" id="PF02755">
    <property type="entry name" value="RPEL"/>
    <property type="match status" value="2"/>
</dbReference>
<keyword evidence="2" id="KW-0677">Repeat</keyword>
<sequence>MATNTVFHPDDTNSDSISSKQKRLAHIFLSPFRRFNHNCRKRPNKQLSTSGFDEKIVVFKTDNCEKSPLDNSGEETDVSHFLGNNHENGELSVAVSRLESACITPVDDYQLTETRKALTKISTGVGRLTTDVTSSPDHHSKTSCKKTSEMQKNVTPQSPKCSQSQPSYSKPSGGICDTCNQTTIYSPKVDPVLCSKSGVKNLSVACNAMVLPVSNSDFSSVEHRISSESSHHSACSLDSTQNLKLQSAVSNSHISSNNLKCPIQNNTNGSIDCEFEAYCPPDSIDAVVSTECSVISTPNCVHSFSSSLSVPHNNDFKESDLTSSSNHMSKNLRLPSRTYPFGKECRFIFYNCADIDEEDAYNLSPPNQTLASLIKSRQEHKDMWLRRADRINRFLACRPCRDDLISKNIIPSTTLEARAELRIDIEASLERRLNQRPTTDELQQKNILHVDTEEVRNRIKEERKQILTRKLSFRPTVEELRRRKIIRFNDYVEVSEADAYDRRTDKPWTRLTLRDKADIRKELNEFKATEMDVHAESRHYTRYHRP</sequence>
<dbReference type="InterPro" id="IPR004018">
    <property type="entry name" value="RPEL_repeat"/>
</dbReference>
<dbReference type="PROSITE" id="PS51073">
    <property type="entry name" value="RPEL"/>
    <property type="match status" value="2"/>
</dbReference>
<feature type="repeat" description="RPEL" evidence="4">
    <location>
        <begin position="465"/>
        <end position="490"/>
    </location>
</feature>
<keyword evidence="3" id="KW-0009">Actin-binding</keyword>
<name>A0AA85K394_TRIRE</name>
<accession>A0AA85K394</accession>
<evidence type="ECO:0000256" key="1">
    <source>
        <dbReference type="ARBA" id="ARBA00009795"/>
    </source>
</evidence>
<evidence type="ECO:0008006" key="8">
    <source>
        <dbReference type="Google" id="ProtNLM"/>
    </source>
</evidence>
<dbReference type="WBParaSite" id="TREG1_6370.1">
    <property type="protein sequence ID" value="TREG1_6370.1"/>
    <property type="gene ID" value="TREG1_6370"/>
</dbReference>
<feature type="region of interest" description="Disordered" evidence="5">
    <location>
        <begin position="129"/>
        <end position="169"/>
    </location>
</feature>
<evidence type="ECO:0000256" key="5">
    <source>
        <dbReference type="SAM" id="MobiDB-lite"/>
    </source>
</evidence>
<feature type="repeat" description="RPEL" evidence="4">
    <location>
        <begin position="427"/>
        <end position="452"/>
    </location>
</feature>
<evidence type="ECO:0000313" key="6">
    <source>
        <dbReference type="Proteomes" id="UP000050795"/>
    </source>
</evidence>
<reference evidence="6" key="1">
    <citation type="submission" date="2022-06" db="EMBL/GenBank/DDBJ databases">
        <authorList>
            <person name="Berger JAMES D."/>
            <person name="Berger JAMES D."/>
        </authorList>
    </citation>
    <scope>NUCLEOTIDE SEQUENCE [LARGE SCALE GENOMIC DNA]</scope>
</reference>
<feature type="compositionally biased region" description="Low complexity" evidence="5">
    <location>
        <begin position="156"/>
        <end position="169"/>
    </location>
</feature>